<feature type="active site" description="Proton donor" evidence="5">
    <location>
        <position position="118"/>
    </location>
</feature>
<dbReference type="PANTHER" id="PTHR43420">
    <property type="entry name" value="ACETYLTRANSFERASE"/>
    <property type="match status" value="1"/>
</dbReference>
<dbReference type="InterPro" id="IPR000182">
    <property type="entry name" value="GNAT_dom"/>
</dbReference>
<comment type="function">
    <text evidence="5">Acetylates the N-terminal alanine of ribosomal protein bS18.</text>
</comment>
<feature type="domain" description="N-acetyltransferase" evidence="6">
    <location>
        <begin position="5"/>
        <end position="150"/>
    </location>
</feature>
<dbReference type="Gene3D" id="3.40.630.30">
    <property type="match status" value="1"/>
</dbReference>
<evidence type="ECO:0000256" key="3">
    <source>
        <dbReference type="ARBA" id="ARBA00022679"/>
    </source>
</evidence>
<dbReference type="InterPro" id="IPR016181">
    <property type="entry name" value="Acyl_CoA_acyltransferase"/>
</dbReference>
<gene>
    <name evidence="5" type="primary">rimI</name>
    <name evidence="7" type="ORF">PP2015_2492</name>
</gene>
<dbReference type="AlphaFoldDB" id="A0A0S2K3A8"/>
<name>A0A0S2K3A8_9GAMM</name>
<dbReference type="Pfam" id="PF00583">
    <property type="entry name" value="Acetyltransf_1"/>
    <property type="match status" value="1"/>
</dbReference>
<dbReference type="GO" id="GO:0008999">
    <property type="term" value="F:protein-N-terminal-alanine acetyltransferase activity"/>
    <property type="evidence" value="ECO:0007669"/>
    <property type="project" value="UniProtKB-UniRule"/>
</dbReference>
<dbReference type="PANTHER" id="PTHR43420:SF51">
    <property type="entry name" value="PEPTIDYL-LYSINE N-ACETYLTRANSFERASE YIAC"/>
    <property type="match status" value="1"/>
</dbReference>
<dbReference type="KEGG" id="pphe:PP2015_2492"/>
<comment type="similarity">
    <text evidence="1 5">Belongs to the acetyltransferase family. RimI subfamily.</text>
</comment>
<comment type="catalytic activity">
    <reaction evidence="5">
        <text>N-terminal L-alanyl-[ribosomal protein bS18] + acetyl-CoA = N-terminal N(alpha)-acetyl-L-alanyl-[ribosomal protein bS18] + CoA + H(+)</text>
        <dbReference type="Rhea" id="RHEA:43756"/>
        <dbReference type="Rhea" id="RHEA-COMP:10676"/>
        <dbReference type="Rhea" id="RHEA-COMP:10677"/>
        <dbReference type="ChEBI" id="CHEBI:15378"/>
        <dbReference type="ChEBI" id="CHEBI:57287"/>
        <dbReference type="ChEBI" id="CHEBI:57288"/>
        <dbReference type="ChEBI" id="CHEBI:64718"/>
        <dbReference type="ChEBI" id="CHEBI:83683"/>
        <dbReference type="EC" id="2.3.1.266"/>
    </reaction>
</comment>
<proteinExistence type="inferred from homology"/>
<dbReference type="GO" id="GO:0005737">
    <property type="term" value="C:cytoplasm"/>
    <property type="evidence" value="ECO:0007669"/>
    <property type="project" value="UniProtKB-SubCell"/>
</dbReference>
<feature type="binding site" evidence="5">
    <location>
        <position position="111"/>
    </location>
    <ligand>
        <name>acetyl-CoA</name>
        <dbReference type="ChEBI" id="CHEBI:57288"/>
    </ligand>
</feature>
<dbReference type="STRING" id="161398.PP2015_2492"/>
<keyword evidence="4 5" id="KW-0012">Acyltransferase</keyword>
<dbReference type="InterPro" id="IPR006464">
    <property type="entry name" value="AcTrfase_RimI/Ard1"/>
</dbReference>
<comment type="caution">
    <text evidence="5">Lacks conserved residue(s) required for the propagation of feature annotation.</text>
</comment>
<dbReference type="PATRIC" id="fig|161398.10.peg.2547"/>
<evidence type="ECO:0000256" key="1">
    <source>
        <dbReference type="ARBA" id="ARBA00005395"/>
    </source>
</evidence>
<dbReference type="NCBIfam" id="TIGR01575">
    <property type="entry name" value="rimI"/>
    <property type="match status" value="1"/>
</dbReference>
<keyword evidence="8" id="KW-1185">Reference proteome</keyword>
<dbReference type="RefSeq" id="WP_058030679.1">
    <property type="nucleotide sequence ID" value="NZ_CP013187.1"/>
</dbReference>
<dbReference type="PROSITE" id="PS51186">
    <property type="entry name" value="GNAT"/>
    <property type="match status" value="1"/>
</dbReference>
<organism evidence="7 8">
    <name type="scientific">Pseudoalteromonas phenolica</name>
    <dbReference type="NCBI Taxonomy" id="161398"/>
    <lineage>
        <taxon>Bacteria</taxon>
        <taxon>Pseudomonadati</taxon>
        <taxon>Pseudomonadota</taxon>
        <taxon>Gammaproteobacteria</taxon>
        <taxon>Alteromonadales</taxon>
        <taxon>Pseudoalteromonadaceae</taxon>
        <taxon>Pseudoalteromonas</taxon>
    </lineage>
</organism>
<comment type="subcellular location">
    <subcellularLocation>
        <location evidence="5">Cytoplasm</location>
    </subcellularLocation>
</comment>
<dbReference type="EMBL" id="CP013187">
    <property type="protein sequence ID" value="ALO42983.1"/>
    <property type="molecule type" value="Genomic_DNA"/>
</dbReference>
<evidence type="ECO:0000313" key="7">
    <source>
        <dbReference type="EMBL" id="ALO42983.1"/>
    </source>
</evidence>
<keyword evidence="3 5" id="KW-0808">Transferase</keyword>
<dbReference type="CDD" id="cd04301">
    <property type="entry name" value="NAT_SF"/>
    <property type="match status" value="1"/>
</dbReference>
<dbReference type="OrthoDB" id="9796919at2"/>
<evidence type="ECO:0000256" key="2">
    <source>
        <dbReference type="ARBA" id="ARBA00022490"/>
    </source>
</evidence>
<evidence type="ECO:0000259" key="6">
    <source>
        <dbReference type="PROSITE" id="PS51186"/>
    </source>
</evidence>
<keyword evidence="2 5" id="KW-0963">Cytoplasm</keyword>
<reference evidence="8" key="1">
    <citation type="submission" date="2015-11" db="EMBL/GenBank/DDBJ databases">
        <authorList>
            <person name="Kim K.M."/>
        </authorList>
    </citation>
    <scope>NUCLEOTIDE SEQUENCE [LARGE SCALE GENOMIC DNA]</scope>
    <source>
        <strain evidence="8">KCTC 12086</strain>
    </source>
</reference>
<evidence type="ECO:0000256" key="5">
    <source>
        <dbReference type="HAMAP-Rule" id="MF_02210"/>
    </source>
</evidence>
<evidence type="ECO:0000256" key="4">
    <source>
        <dbReference type="ARBA" id="ARBA00023315"/>
    </source>
</evidence>
<feature type="active site" description="Proton acceptor" evidence="5">
    <location>
        <position position="106"/>
    </location>
</feature>
<dbReference type="HAMAP" id="MF_02210">
    <property type="entry name" value="RimI"/>
    <property type="match status" value="1"/>
</dbReference>
<dbReference type="InterPro" id="IPR050680">
    <property type="entry name" value="YpeA/RimI_acetyltransf"/>
</dbReference>
<sequence>MTSKIVAGLLNDMPLETIMDIEEVCHSFPWSAKTMQSCLGGRYYNAGLLLGDELVGFYVAEQVGPDHTLMDICVAPEYQGRGYAKQLMAHLLEQAQTLEAENCFLEVRESNLSAIAVYQKFDFSEVGVRKNYYPAKEGKEHAVLMARSFFYNKPLIK</sequence>
<dbReference type="Proteomes" id="UP000061457">
    <property type="component" value="Chromosome I"/>
</dbReference>
<dbReference type="InterPro" id="IPR043690">
    <property type="entry name" value="RimI"/>
</dbReference>
<protein>
    <recommendedName>
        <fullName evidence="5">[Ribosomal protein bS18]-alanine N-acetyltransferase</fullName>
        <ecNumber evidence="5">2.3.1.266</ecNumber>
    </recommendedName>
</protein>
<dbReference type="EC" id="2.3.1.266" evidence="5"/>
<dbReference type="SUPFAM" id="SSF55729">
    <property type="entry name" value="Acyl-CoA N-acyltransferases (Nat)"/>
    <property type="match status" value="1"/>
</dbReference>
<evidence type="ECO:0000313" key="8">
    <source>
        <dbReference type="Proteomes" id="UP000061457"/>
    </source>
</evidence>
<accession>A0A0S2K3A8</accession>